<dbReference type="InterPro" id="IPR003439">
    <property type="entry name" value="ABC_transporter-like_ATP-bd"/>
</dbReference>
<evidence type="ECO:0000256" key="6">
    <source>
        <dbReference type="ARBA" id="ARBA00022840"/>
    </source>
</evidence>
<dbReference type="PROSITE" id="PS50893">
    <property type="entry name" value="ABC_TRANSPORTER_2"/>
    <property type="match status" value="1"/>
</dbReference>
<evidence type="ECO:0000313" key="10">
    <source>
        <dbReference type="EMBL" id="TWD81960.1"/>
    </source>
</evidence>
<keyword evidence="5" id="KW-0547">Nucleotide-binding</keyword>
<gene>
    <name evidence="10" type="ORF">FB561_3084</name>
</gene>
<dbReference type="OrthoDB" id="8481147at2"/>
<evidence type="ECO:0000313" key="11">
    <source>
        <dbReference type="Proteomes" id="UP000318380"/>
    </source>
</evidence>
<keyword evidence="3" id="KW-0813">Transport</keyword>
<dbReference type="InterPro" id="IPR013563">
    <property type="entry name" value="Oligopep_ABC_C"/>
</dbReference>
<dbReference type="NCBIfam" id="TIGR01727">
    <property type="entry name" value="oligo_HPY"/>
    <property type="match status" value="1"/>
</dbReference>
<dbReference type="Pfam" id="PF00005">
    <property type="entry name" value="ABC_tran"/>
    <property type="match status" value="1"/>
</dbReference>
<evidence type="ECO:0000256" key="2">
    <source>
        <dbReference type="ARBA" id="ARBA00005417"/>
    </source>
</evidence>
<proteinExistence type="inferred from homology"/>
<dbReference type="PANTHER" id="PTHR43297:SF2">
    <property type="entry name" value="DIPEPTIDE TRANSPORT ATP-BINDING PROTEIN DPPD"/>
    <property type="match status" value="1"/>
</dbReference>
<dbReference type="RefSeq" id="WP_145807219.1">
    <property type="nucleotide sequence ID" value="NZ_VIVK01000001.1"/>
</dbReference>
<feature type="region of interest" description="Disordered" evidence="8">
    <location>
        <begin position="1"/>
        <end position="25"/>
    </location>
</feature>
<dbReference type="InterPro" id="IPR027417">
    <property type="entry name" value="P-loop_NTPase"/>
</dbReference>
<evidence type="ECO:0000256" key="1">
    <source>
        <dbReference type="ARBA" id="ARBA00004202"/>
    </source>
</evidence>
<dbReference type="InterPro" id="IPR050388">
    <property type="entry name" value="ABC_Ni/Peptide_Import"/>
</dbReference>
<dbReference type="GO" id="GO:0005524">
    <property type="term" value="F:ATP binding"/>
    <property type="evidence" value="ECO:0007669"/>
    <property type="project" value="UniProtKB-KW"/>
</dbReference>
<protein>
    <submittedName>
        <fullName evidence="10">Peptide/nickel transport system ATP-binding protein/oligopeptide transport system ATP-binding protein</fullName>
    </submittedName>
</protein>
<dbReference type="CDD" id="cd03257">
    <property type="entry name" value="ABC_NikE_OppD_transporters"/>
    <property type="match status" value="1"/>
</dbReference>
<evidence type="ECO:0000256" key="3">
    <source>
        <dbReference type="ARBA" id="ARBA00022448"/>
    </source>
</evidence>
<evidence type="ECO:0000256" key="7">
    <source>
        <dbReference type="ARBA" id="ARBA00023136"/>
    </source>
</evidence>
<dbReference type="SMART" id="SM00382">
    <property type="entry name" value="AAA"/>
    <property type="match status" value="1"/>
</dbReference>
<name>A0A561BST0_9ACTN</name>
<evidence type="ECO:0000256" key="4">
    <source>
        <dbReference type="ARBA" id="ARBA00022475"/>
    </source>
</evidence>
<dbReference type="GO" id="GO:0015833">
    <property type="term" value="P:peptide transport"/>
    <property type="evidence" value="ECO:0007669"/>
    <property type="project" value="InterPro"/>
</dbReference>
<evidence type="ECO:0000259" key="9">
    <source>
        <dbReference type="PROSITE" id="PS50893"/>
    </source>
</evidence>
<dbReference type="AlphaFoldDB" id="A0A561BST0"/>
<evidence type="ECO:0000256" key="8">
    <source>
        <dbReference type="SAM" id="MobiDB-lite"/>
    </source>
</evidence>
<accession>A0A561BST0</accession>
<evidence type="ECO:0000256" key="5">
    <source>
        <dbReference type="ARBA" id="ARBA00022741"/>
    </source>
</evidence>
<comment type="subcellular location">
    <subcellularLocation>
        <location evidence="1">Cell membrane</location>
        <topology evidence="1">Peripheral membrane protein</topology>
    </subcellularLocation>
</comment>
<dbReference type="InterPro" id="IPR017871">
    <property type="entry name" value="ABC_transporter-like_CS"/>
</dbReference>
<dbReference type="GO" id="GO:0005886">
    <property type="term" value="C:plasma membrane"/>
    <property type="evidence" value="ECO:0007669"/>
    <property type="project" value="UniProtKB-SubCell"/>
</dbReference>
<keyword evidence="7" id="KW-0472">Membrane</keyword>
<organism evidence="10 11">
    <name type="scientific">Kribbella amoyensis</name>
    <dbReference type="NCBI Taxonomy" id="996641"/>
    <lineage>
        <taxon>Bacteria</taxon>
        <taxon>Bacillati</taxon>
        <taxon>Actinomycetota</taxon>
        <taxon>Actinomycetes</taxon>
        <taxon>Propionibacteriales</taxon>
        <taxon>Kribbellaceae</taxon>
        <taxon>Kribbella</taxon>
    </lineage>
</organism>
<dbReference type="EMBL" id="VIVK01000001">
    <property type="protein sequence ID" value="TWD81960.1"/>
    <property type="molecule type" value="Genomic_DNA"/>
</dbReference>
<keyword evidence="11" id="KW-1185">Reference proteome</keyword>
<dbReference type="Pfam" id="PF08352">
    <property type="entry name" value="oligo_HPY"/>
    <property type="match status" value="1"/>
</dbReference>
<keyword evidence="6 10" id="KW-0067">ATP-binding</keyword>
<dbReference type="PROSITE" id="PS00211">
    <property type="entry name" value="ABC_TRANSPORTER_1"/>
    <property type="match status" value="1"/>
</dbReference>
<dbReference type="Gene3D" id="3.40.50.300">
    <property type="entry name" value="P-loop containing nucleotide triphosphate hydrolases"/>
    <property type="match status" value="1"/>
</dbReference>
<feature type="domain" description="ABC transporter" evidence="9">
    <location>
        <begin position="27"/>
        <end position="275"/>
    </location>
</feature>
<keyword evidence="4" id="KW-1003">Cell membrane</keyword>
<sequence>MGDRRPGRASATLVRSGGPPERPDGTLRVRELRIVLPGPRGQAAVVDGVSFDVVQGRTTGLIGESGSGKSLTAMALVGLVPETAVVSGQVLLGDEDLVTAGRERIRQVRGAEISVVFQDPSSALNPTMTIGDQVGEILRSRGASKREARQRAVELLDHVGVPDAASRVAAYPHEFSGGMRQRAMIALALAGRPRFVLADEPTTALDVTVQARILDLLGRLRDEDDLALLLVSHDLRVMSHVADDLVVMYAGRICERGPAKAVLSRGLHPYTTALVRSVPSVRTRSAIADPLPGSPANPFDRPAGCPFNPRCPRAEDRCRTEVPELREIAPGRVSACHFAEELQ</sequence>
<dbReference type="Proteomes" id="UP000318380">
    <property type="component" value="Unassembled WGS sequence"/>
</dbReference>
<dbReference type="InterPro" id="IPR003593">
    <property type="entry name" value="AAA+_ATPase"/>
</dbReference>
<reference evidence="10 11" key="1">
    <citation type="submission" date="2019-06" db="EMBL/GenBank/DDBJ databases">
        <title>Sequencing the genomes of 1000 actinobacteria strains.</title>
        <authorList>
            <person name="Klenk H.-P."/>
        </authorList>
    </citation>
    <scope>NUCLEOTIDE SEQUENCE [LARGE SCALE GENOMIC DNA]</scope>
    <source>
        <strain evidence="10 11">DSM 24683</strain>
    </source>
</reference>
<dbReference type="SUPFAM" id="SSF52540">
    <property type="entry name" value="P-loop containing nucleoside triphosphate hydrolases"/>
    <property type="match status" value="1"/>
</dbReference>
<dbReference type="GO" id="GO:0016887">
    <property type="term" value="F:ATP hydrolysis activity"/>
    <property type="evidence" value="ECO:0007669"/>
    <property type="project" value="InterPro"/>
</dbReference>
<comment type="similarity">
    <text evidence="2">Belongs to the ABC transporter superfamily.</text>
</comment>
<dbReference type="FunFam" id="3.40.50.300:FF:000016">
    <property type="entry name" value="Oligopeptide ABC transporter ATP-binding component"/>
    <property type="match status" value="1"/>
</dbReference>
<dbReference type="PANTHER" id="PTHR43297">
    <property type="entry name" value="OLIGOPEPTIDE TRANSPORT ATP-BINDING PROTEIN APPD"/>
    <property type="match status" value="1"/>
</dbReference>
<comment type="caution">
    <text evidence="10">The sequence shown here is derived from an EMBL/GenBank/DDBJ whole genome shotgun (WGS) entry which is preliminary data.</text>
</comment>